<sequence>TPNPVDHSASSEGVNDTPVIEAEVVVDESPPDTIMTVAHEAIADKVDDSAVVDGPAPSSAGAIPPETPASSVVAAQVFAPTDVPLDAAEAVTTAHPVAAAGQPDEQ</sequence>
<feature type="non-terminal residue" evidence="1">
    <location>
        <position position="1"/>
    </location>
</feature>
<accession>A0A7J6UJE3</accession>
<keyword evidence="2" id="KW-1185">Reference proteome</keyword>
<feature type="non-terminal residue" evidence="1">
    <location>
        <position position="106"/>
    </location>
</feature>
<gene>
    <name evidence="1" type="ORF">FOZ63_023762</name>
</gene>
<evidence type="ECO:0000313" key="1">
    <source>
        <dbReference type="EMBL" id="KAF4757392.1"/>
    </source>
</evidence>
<reference evidence="1 2" key="1">
    <citation type="submission" date="2020-04" db="EMBL/GenBank/DDBJ databases">
        <title>Perkinsus olseni comparative genomics.</title>
        <authorList>
            <person name="Bogema D.R."/>
        </authorList>
    </citation>
    <scope>NUCLEOTIDE SEQUENCE [LARGE SCALE GENOMIC DNA]</scope>
    <source>
        <strain evidence="1 2">ATCC PRA-207</strain>
    </source>
</reference>
<organism evidence="1 2">
    <name type="scientific">Perkinsus olseni</name>
    <name type="common">Perkinsus atlanticus</name>
    <dbReference type="NCBI Taxonomy" id="32597"/>
    <lineage>
        <taxon>Eukaryota</taxon>
        <taxon>Sar</taxon>
        <taxon>Alveolata</taxon>
        <taxon>Perkinsozoa</taxon>
        <taxon>Perkinsea</taxon>
        <taxon>Perkinsida</taxon>
        <taxon>Perkinsidae</taxon>
        <taxon>Perkinsus</taxon>
    </lineage>
</organism>
<name>A0A7J6UJE3_PEROL</name>
<evidence type="ECO:0000313" key="2">
    <source>
        <dbReference type="Proteomes" id="UP000553632"/>
    </source>
</evidence>
<proteinExistence type="predicted"/>
<comment type="caution">
    <text evidence="1">The sequence shown here is derived from an EMBL/GenBank/DDBJ whole genome shotgun (WGS) entry which is preliminary data.</text>
</comment>
<dbReference type="Proteomes" id="UP000553632">
    <property type="component" value="Unassembled WGS sequence"/>
</dbReference>
<dbReference type="EMBL" id="JABANO010002703">
    <property type="protein sequence ID" value="KAF4757392.1"/>
    <property type="molecule type" value="Genomic_DNA"/>
</dbReference>
<protein>
    <submittedName>
        <fullName evidence="1">Uncharacterized protein</fullName>
    </submittedName>
</protein>
<dbReference type="AlphaFoldDB" id="A0A7J6UJE3"/>